<dbReference type="Gene3D" id="3.40.50.10490">
    <property type="entry name" value="Glucose-6-phosphate isomerase like protein, domain 1"/>
    <property type="match status" value="1"/>
</dbReference>
<dbReference type="PROSITE" id="PS51071">
    <property type="entry name" value="HTH_RPIR"/>
    <property type="match status" value="1"/>
</dbReference>
<name>A0ABS0SHD3_9HYPH</name>
<comment type="caution">
    <text evidence="6">The sequence shown here is derived from an EMBL/GenBank/DDBJ whole genome shotgun (WGS) entry which is preliminary data.</text>
</comment>
<dbReference type="EMBL" id="JADGMQ010000021">
    <property type="protein sequence ID" value="MBI1622708.1"/>
    <property type="molecule type" value="Genomic_DNA"/>
</dbReference>
<dbReference type="Proteomes" id="UP000601789">
    <property type="component" value="Unassembled WGS sequence"/>
</dbReference>
<sequence>MEPKIIRERLTACYDALPRQMQQAARYVLDHPADVPLLSMRRQAREAGVQPATMTRLAKRVGFDGYEAIRDIYATALRDPVPQTFTAKGGAQVRRQLVEGDRALAQDMIHRLSHQMAELATEAGLASLEGAAQTLSSAKRIYCVGMRSSYGIAWQFHYMLSMVGDRSVLLDGPGGTAIDALGRIAPGDALLAVSVAPYTKVTVELAQWAAARGATLVAVTDSAVSPLARTAQNVIVVPIDSASFLHTMAPAFVVAEILGSLIAGHLGDEALSALKRFDADAESLAIHLQSSRTRKTAKS</sequence>
<dbReference type="Pfam" id="PF01380">
    <property type="entry name" value="SIS"/>
    <property type="match status" value="1"/>
</dbReference>
<keyword evidence="2" id="KW-0238">DNA-binding</keyword>
<evidence type="ECO:0000259" key="4">
    <source>
        <dbReference type="PROSITE" id="PS51071"/>
    </source>
</evidence>
<feature type="domain" description="HTH rpiR-type" evidence="4">
    <location>
        <begin position="4"/>
        <end position="80"/>
    </location>
</feature>
<reference evidence="6 7" key="1">
    <citation type="submission" date="2020-10" db="EMBL/GenBank/DDBJ databases">
        <title>Aquamicrobium zhengzhouensis sp. nov., a exopolysaccharide producing bacterium isolated from farmland soil.</title>
        <authorList>
            <person name="Wang X."/>
        </authorList>
    </citation>
    <scope>NUCLEOTIDE SEQUENCE [LARGE SCALE GENOMIC DNA]</scope>
    <source>
        <strain evidence="7">cd-1</strain>
    </source>
</reference>
<dbReference type="PANTHER" id="PTHR30514:SF18">
    <property type="entry name" value="RPIR-FAMILY TRANSCRIPTIONAL REGULATOR"/>
    <property type="match status" value="1"/>
</dbReference>
<keyword evidence="3" id="KW-0804">Transcription</keyword>
<gene>
    <name evidence="6" type="ORF">IOD40_18795</name>
</gene>
<evidence type="ECO:0000256" key="1">
    <source>
        <dbReference type="ARBA" id="ARBA00023015"/>
    </source>
</evidence>
<evidence type="ECO:0000256" key="2">
    <source>
        <dbReference type="ARBA" id="ARBA00023125"/>
    </source>
</evidence>
<dbReference type="InterPro" id="IPR000281">
    <property type="entry name" value="HTH_RpiR"/>
</dbReference>
<dbReference type="InterPro" id="IPR035472">
    <property type="entry name" value="RpiR-like_SIS"/>
</dbReference>
<dbReference type="InterPro" id="IPR047640">
    <property type="entry name" value="RpiR-like"/>
</dbReference>
<keyword evidence="1" id="KW-0805">Transcription regulation</keyword>
<dbReference type="Gene3D" id="1.10.10.10">
    <property type="entry name" value="Winged helix-like DNA-binding domain superfamily/Winged helix DNA-binding domain"/>
    <property type="match status" value="1"/>
</dbReference>
<dbReference type="CDD" id="cd05013">
    <property type="entry name" value="SIS_RpiR"/>
    <property type="match status" value="1"/>
</dbReference>
<dbReference type="InterPro" id="IPR009057">
    <property type="entry name" value="Homeodomain-like_sf"/>
</dbReference>
<dbReference type="SUPFAM" id="SSF46689">
    <property type="entry name" value="Homeodomain-like"/>
    <property type="match status" value="1"/>
</dbReference>
<proteinExistence type="predicted"/>
<evidence type="ECO:0000313" key="6">
    <source>
        <dbReference type="EMBL" id="MBI1622708.1"/>
    </source>
</evidence>
<feature type="domain" description="SIS" evidence="5">
    <location>
        <begin position="131"/>
        <end position="263"/>
    </location>
</feature>
<dbReference type="InterPro" id="IPR046348">
    <property type="entry name" value="SIS_dom_sf"/>
</dbReference>
<dbReference type="PANTHER" id="PTHR30514">
    <property type="entry name" value="GLUCOKINASE"/>
    <property type="match status" value="1"/>
</dbReference>
<protein>
    <submittedName>
        <fullName evidence="6">MurR/RpiR family transcriptional regulator</fullName>
    </submittedName>
</protein>
<keyword evidence="7" id="KW-1185">Reference proteome</keyword>
<dbReference type="PROSITE" id="PS51464">
    <property type="entry name" value="SIS"/>
    <property type="match status" value="1"/>
</dbReference>
<organism evidence="6 7">
    <name type="scientific">Aquamicrobium zhengzhouense</name>
    <dbReference type="NCBI Taxonomy" id="2781738"/>
    <lineage>
        <taxon>Bacteria</taxon>
        <taxon>Pseudomonadati</taxon>
        <taxon>Pseudomonadota</taxon>
        <taxon>Alphaproteobacteria</taxon>
        <taxon>Hyphomicrobiales</taxon>
        <taxon>Phyllobacteriaceae</taxon>
        <taxon>Aquamicrobium</taxon>
    </lineage>
</organism>
<dbReference type="InterPro" id="IPR036388">
    <property type="entry name" value="WH-like_DNA-bd_sf"/>
</dbReference>
<dbReference type="InterPro" id="IPR001347">
    <property type="entry name" value="SIS_dom"/>
</dbReference>
<accession>A0ABS0SHD3</accession>
<dbReference type="RefSeq" id="WP_198478243.1">
    <property type="nucleotide sequence ID" value="NZ_JADGMQ010000021.1"/>
</dbReference>
<evidence type="ECO:0000259" key="5">
    <source>
        <dbReference type="PROSITE" id="PS51464"/>
    </source>
</evidence>
<evidence type="ECO:0000313" key="7">
    <source>
        <dbReference type="Proteomes" id="UP000601789"/>
    </source>
</evidence>
<evidence type="ECO:0000256" key="3">
    <source>
        <dbReference type="ARBA" id="ARBA00023163"/>
    </source>
</evidence>
<dbReference type="SUPFAM" id="SSF53697">
    <property type="entry name" value="SIS domain"/>
    <property type="match status" value="1"/>
</dbReference>